<reference evidence="3 4" key="1">
    <citation type="submission" date="2022-09" db="EMBL/GenBank/DDBJ databases">
        <authorList>
            <person name="Palmer J.M."/>
        </authorList>
    </citation>
    <scope>NUCLEOTIDE SEQUENCE [LARGE SCALE GENOMIC DNA]</scope>
    <source>
        <strain evidence="3 4">DSM 7382</strain>
    </source>
</reference>
<dbReference type="SMART" id="SM00487">
    <property type="entry name" value="DEXDc"/>
    <property type="match status" value="1"/>
</dbReference>
<dbReference type="InterPro" id="IPR047187">
    <property type="entry name" value="SF1_C_Upf1"/>
</dbReference>
<evidence type="ECO:0000256" key="1">
    <source>
        <dbReference type="ARBA" id="ARBA00048432"/>
    </source>
</evidence>
<dbReference type="InterPro" id="IPR041679">
    <property type="entry name" value="DNA2/NAM7-like_C"/>
</dbReference>
<dbReference type="InterPro" id="IPR027417">
    <property type="entry name" value="P-loop_NTPase"/>
</dbReference>
<evidence type="ECO:0000259" key="2">
    <source>
        <dbReference type="SMART" id="SM00487"/>
    </source>
</evidence>
<dbReference type="Pfam" id="PF13087">
    <property type="entry name" value="AAA_12"/>
    <property type="match status" value="1"/>
</dbReference>
<dbReference type="GO" id="GO:0003678">
    <property type="term" value="F:DNA helicase activity"/>
    <property type="evidence" value="ECO:0007669"/>
    <property type="project" value="UniProtKB-EC"/>
</dbReference>
<dbReference type="PANTHER" id="PTHR10887">
    <property type="entry name" value="DNA2/NAM7 HELICASE FAMILY"/>
    <property type="match status" value="1"/>
</dbReference>
<comment type="catalytic activity">
    <reaction evidence="1">
        <text>ATP + H2O = ADP + phosphate + H(+)</text>
        <dbReference type="Rhea" id="RHEA:13065"/>
        <dbReference type="ChEBI" id="CHEBI:15377"/>
        <dbReference type="ChEBI" id="CHEBI:15378"/>
        <dbReference type="ChEBI" id="CHEBI:30616"/>
        <dbReference type="ChEBI" id="CHEBI:43474"/>
        <dbReference type="ChEBI" id="CHEBI:456216"/>
        <dbReference type="EC" id="3.6.4.12"/>
    </reaction>
    <physiologicalReaction direction="left-to-right" evidence="1">
        <dbReference type="Rhea" id="RHEA:13066"/>
    </physiologicalReaction>
</comment>
<accession>A0AAW0GDB3</accession>
<dbReference type="Gene3D" id="3.40.50.300">
    <property type="entry name" value="P-loop containing nucleotide triphosphate hydrolases"/>
    <property type="match status" value="2"/>
</dbReference>
<dbReference type="CDD" id="cd17934">
    <property type="entry name" value="DEXXQc_Upf1-like"/>
    <property type="match status" value="1"/>
</dbReference>
<protein>
    <recommendedName>
        <fullName evidence="2">Helicase ATP-binding domain-containing protein</fullName>
    </recommendedName>
</protein>
<evidence type="ECO:0000313" key="4">
    <source>
        <dbReference type="Proteomes" id="UP001385951"/>
    </source>
</evidence>
<dbReference type="InterPro" id="IPR041677">
    <property type="entry name" value="DNA2/NAM7_AAA_11"/>
</dbReference>
<feature type="domain" description="Helicase ATP-binding" evidence="2">
    <location>
        <begin position="383"/>
        <end position="596"/>
    </location>
</feature>
<dbReference type="Pfam" id="PF13086">
    <property type="entry name" value="AAA_11"/>
    <property type="match status" value="2"/>
</dbReference>
<dbReference type="Proteomes" id="UP001385951">
    <property type="component" value="Unassembled WGS sequence"/>
</dbReference>
<dbReference type="PANTHER" id="PTHR10887:SF495">
    <property type="entry name" value="HELICASE SENATAXIN ISOFORM X1-RELATED"/>
    <property type="match status" value="1"/>
</dbReference>
<keyword evidence="4" id="KW-1185">Reference proteome</keyword>
<gene>
    <name evidence="3" type="ORF">QCA50_006014</name>
</gene>
<dbReference type="InterPro" id="IPR014001">
    <property type="entry name" value="Helicase_ATP-bd"/>
</dbReference>
<comment type="caution">
    <text evidence="3">The sequence shown here is derived from an EMBL/GenBank/DDBJ whole genome shotgun (WGS) entry which is preliminary data.</text>
</comment>
<evidence type="ECO:0000313" key="3">
    <source>
        <dbReference type="EMBL" id="KAK7690911.1"/>
    </source>
</evidence>
<dbReference type="SUPFAM" id="SSF52540">
    <property type="entry name" value="P-loop containing nucleoside triphosphate hydrolases"/>
    <property type="match status" value="1"/>
</dbReference>
<dbReference type="EMBL" id="JASBNA010000006">
    <property type="protein sequence ID" value="KAK7690911.1"/>
    <property type="molecule type" value="Genomic_DNA"/>
</dbReference>
<name>A0AAW0GDB3_9APHY</name>
<dbReference type="InterPro" id="IPR045055">
    <property type="entry name" value="DNA2/NAM7-like"/>
</dbReference>
<organism evidence="3 4">
    <name type="scientific">Cerrena zonata</name>
    <dbReference type="NCBI Taxonomy" id="2478898"/>
    <lineage>
        <taxon>Eukaryota</taxon>
        <taxon>Fungi</taxon>
        <taxon>Dikarya</taxon>
        <taxon>Basidiomycota</taxon>
        <taxon>Agaricomycotina</taxon>
        <taxon>Agaricomycetes</taxon>
        <taxon>Polyporales</taxon>
        <taxon>Cerrenaceae</taxon>
        <taxon>Cerrena</taxon>
    </lineage>
</organism>
<dbReference type="AlphaFoldDB" id="A0AAW0GDB3"/>
<proteinExistence type="predicted"/>
<dbReference type="CDD" id="cd18808">
    <property type="entry name" value="SF1_C_Upf1"/>
    <property type="match status" value="1"/>
</dbReference>
<sequence>MAKKRSIEQNLFDVYHPRIGVIRVSESDISPEILDEFLGGSQPTRSIGISAAFDSKGKLAVLAVALAAKVLLIESKGSANDTISEARILLQDRILCSNDNVIYAFDIAPIALALFVDQHLRLVNGVDFQTVPGNPDTNRDQIAAIEFITAGSNATIHPKNIRALFDDSTWDPENRNCETFLALRAWTAAYLSTFNGDAENRFRDAKRVNTMVLSDTDLFVLAKQSRGEHRLDSEKISSTQHGFMHPMIKGKDGQKAVFPLADFQSRILSSQVRTKVRLHIRNERDEESELYGRIVEVSGRRATVRLDHPHNFYSKTILSLISTGSGGTTLADLGKTEEVLKILWGGSLASNPFLQTIWPTPGQEVEWPSTFKPVQAVPIILPSDKTVNDSQEEAITHMLEQTNDKRITIIQGPPGTGKTTVIAAFVLSAVTSGQGGIWLIAQSNVAVKNIAEKLNNIGFDNWKLLVSKDFKIEWHDELYSVISKHVIVSENFKHADNYLKNCQVILCTLSMLSHPSLGRFTKRVPIISLVVDEASQINVSQYIHPISHFSTLRKLCFIGDDKQLPPYGQEQIDEIESIFEISHLRTRALFLDIQYRMPSQIGNFISDAVYDGQLRSNPSHPLASDLCAFFVHVPDSTELPHGTSYYNPTEIKTILKMATRLQEDNESFKIITPYVAQKTMLETALKEAGLHYHNKCFAVDSFQGNEEDIIVLSLVRTSELGFLNDLRRTNVMLTRCKKNMFVVSSGISWSMGLVLNPW</sequence>